<organism evidence="1 2">
    <name type="scientific">Rahnella sp. (strain Y9602)</name>
    <dbReference type="NCBI Taxonomy" id="2703885"/>
    <lineage>
        <taxon>Bacteria</taxon>
        <taxon>Pseudomonadati</taxon>
        <taxon>Pseudomonadota</taxon>
        <taxon>Gammaproteobacteria</taxon>
        <taxon>Enterobacterales</taxon>
        <taxon>Yersiniaceae</taxon>
        <taxon>Rahnella</taxon>
    </lineage>
</organism>
<sequence>MKNRVLIFNMDIYMKSNSFFLMIVIFLSGCTVDMSSSMPDYQGNDTSFIRVDNSFQPTLFRLEKMLPAAECMKSEGVYGLTSKVAVMGIKTSYSKRVTGIASPSTQFSNRGYLEYTIQSGKVYKIWWHFDEKSMYGIDLGRTFERSFTAEDGHSYEIQTKGNDVVIYDISERKEADYVSVKECQYKKTMLGKKEYL</sequence>
<comment type="caution">
    <text evidence="1">The sequence shown here is derived from an EMBL/GenBank/DDBJ whole genome shotgun (WGS) entry which is preliminary data.</text>
</comment>
<dbReference type="EMBL" id="JBHUCJ010000150">
    <property type="protein sequence ID" value="MFD3227133.1"/>
    <property type="molecule type" value="Genomic_DNA"/>
</dbReference>
<gene>
    <name evidence="1" type="ORF">ACFPK4_26755</name>
</gene>
<proteinExistence type="predicted"/>
<accession>A0ABW6CGU0</accession>
<protein>
    <recommendedName>
        <fullName evidence="3">Lipoprotein</fullName>
    </recommendedName>
</protein>
<keyword evidence="2" id="KW-1185">Reference proteome</keyword>
<evidence type="ECO:0000313" key="2">
    <source>
        <dbReference type="Proteomes" id="UP001598201"/>
    </source>
</evidence>
<dbReference type="RefSeq" id="WP_112152634.1">
    <property type="nucleotide sequence ID" value="NZ_JBHUCH010000010.1"/>
</dbReference>
<dbReference type="PROSITE" id="PS51257">
    <property type="entry name" value="PROKAR_LIPOPROTEIN"/>
    <property type="match status" value="1"/>
</dbReference>
<reference evidence="1 2" key="1">
    <citation type="submission" date="2024-09" db="EMBL/GenBank/DDBJ databases">
        <title>Genomes of Rahnella.</title>
        <authorList>
            <person name="Mnguni F.C."/>
            <person name="Shin G.Y."/>
            <person name="Coutinho T."/>
        </authorList>
    </citation>
    <scope>NUCLEOTIDE SEQUENCE [LARGE SCALE GENOMIC DNA]</scope>
    <source>
        <strain evidence="1 2">20WA0057</strain>
    </source>
</reference>
<evidence type="ECO:0008006" key="3">
    <source>
        <dbReference type="Google" id="ProtNLM"/>
    </source>
</evidence>
<evidence type="ECO:0000313" key="1">
    <source>
        <dbReference type="EMBL" id="MFD3227133.1"/>
    </source>
</evidence>
<dbReference type="Proteomes" id="UP001598201">
    <property type="component" value="Unassembled WGS sequence"/>
</dbReference>
<name>A0ABW6CGU0_RAHSY</name>